<reference evidence="2" key="1">
    <citation type="submission" date="2020-03" db="EMBL/GenBank/DDBJ databases">
        <title>Castanea mollissima Vanexum genome sequencing.</title>
        <authorList>
            <person name="Staton M."/>
        </authorList>
    </citation>
    <scope>NUCLEOTIDE SEQUENCE</scope>
    <source>
        <tissue evidence="2">Leaf</tissue>
    </source>
</reference>
<evidence type="ECO:0000313" key="2">
    <source>
        <dbReference type="EMBL" id="KAF3965502.1"/>
    </source>
</evidence>
<keyword evidence="3" id="KW-1185">Reference proteome</keyword>
<name>A0A8J4VQ40_9ROSI</name>
<proteinExistence type="predicted"/>
<dbReference type="EMBL" id="JRKL02001180">
    <property type="protein sequence ID" value="KAF3965502.1"/>
    <property type="molecule type" value="Genomic_DNA"/>
</dbReference>
<evidence type="ECO:0000256" key="1">
    <source>
        <dbReference type="SAM" id="MobiDB-lite"/>
    </source>
</evidence>
<dbReference type="PANTHER" id="PTHR33090">
    <property type="entry name" value="DUF3774 DOMAIN PROTEIN-RELATED"/>
    <property type="match status" value="1"/>
</dbReference>
<dbReference type="InterPro" id="IPR022251">
    <property type="entry name" value="DUF3774_wound-induced"/>
</dbReference>
<organism evidence="2 3">
    <name type="scientific">Castanea mollissima</name>
    <name type="common">Chinese chestnut</name>
    <dbReference type="NCBI Taxonomy" id="60419"/>
    <lineage>
        <taxon>Eukaryota</taxon>
        <taxon>Viridiplantae</taxon>
        <taxon>Streptophyta</taxon>
        <taxon>Embryophyta</taxon>
        <taxon>Tracheophyta</taxon>
        <taxon>Spermatophyta</taxon>
        <taxon>Magnoliopsida</taxon>
        <taxon>eudicotyledons</taxon>
        <taxon>Gunneridae</taxon>
        <taxon>Pentapetalae</taxon>
        <taxon>rosids</taxon>
        <taxon>fabids</taxon>
        <taxon>Fagales</taxon>
        <taxon>Fagaceae</taxon>
        <taxon>Castanea</taxon>
    </lineage>
</organism>
<dbReference type="OrthoDB" id="776176at2759"/>
<feature type="region of interest" description="Disordered" evidence="1">
    <location>
        <begin position="83"/>
        <end position="106"/>
    </location>
</feature>
<protein>
    <submittedName>
        <fullName evidence="2">Uncharacterized protein</fullName>
    </submittedName>
</protein>
<sequence>MKELPKSYVDITRPYPNILTSNLHVSSTHRIIRQCGNAPCFFADFCSKHIHHCRLFPRNLEALLQNLWLWALSQSGMRAIQGMKDQVSKRDSPVNSLRDSANSSSSSKQARLFSTACDSAVYKAANREKIKQAEESLRTVMYLSCWGPD</sequence>
<gene>
    <name evidence="2" type="ORF">CMV_010315</name>
</gene>
<feature type="compositionally biased region" description="Low complexity" evidence="1">
    <location>
        <begin position="96"/>
        <end position="106"/>
    </location>
</feature>
<accession>A0A8J4VQ40</accession>
<dbReference type="Proteomes" id="UP000737018">
    <property type="component" value="Unassembled WGS sequence"/>
</dbReference>
<evidence type="ECO:0000313" key="3">
    <source>
        <dbReference type="Proteomes" id="UP000737018"/>
    </source>
</evidence>
<comment type="caution">
    <text evidence="2">The sequence shown here is derived from an EMBL/GenBank/DDBJ whole genome shotgun (WGS) entry which is preliminary data.</text>
</comment>
<dbReference type="Pfam" id="PF12609">
    <property type="entry name" value="DUF3774"/>
    <property type="match status" value="1"/>
</dbReference>
<dbReference type="AlphaFoldDB" id="A0A8J4VQ40"/>